<sequence length="148" mass="17027">MGWALSISAIILQLAVFLQPFLPQQMQVTVLCETITSVMQQPDLVTTHDMHHSDMMSAAHHHTQISDHPTFIKQVHSNHDAGMHDAYHHCPFCTVYNHLIPFLDLDIDEVLVKLNVRLLAFIHVFKHVYFNLQRLFLIPQGRAPPQFS</sequence>
<dbReference type="Proteomes" id="UP000242501">
    <property type="component" value="Unassembled WGS sequence"/>
</dbReference>
<dbReference type="EMBL" id="FMYL01000006">
    <property type="protein sequence ID" value="SDB94769.1"/>
    <property type="molecule type" value="Genomic_DNA"/>
</dbReference>
<dbReference type="STRING" id="1219383.SAMN05421733_106109"/>
<evidence type="ECO:0000313" key="1">
    <source>
        <dbReference type="EMBL" id="SDB94769.1"/>
    </source>
</evidence>
<name>A0A1G6HKK5_9GAMM</name>
<keyword evidence="2" id="KW-1185">Reference proteome</keyword>
<evidence type="ECO:0000313" key="2">
    <source>
        <dbReference type="Proteomes" id="UP000242501"/>
    </source>
</evidence>
<organism evidence="1 2">
    <name type="scientific">Acinetobacter boissieri</name>
    <dbReference type="NCBI Taxonomy" id="1219383"/>
    <lineage>
        <taxon>Bacteria</taxon>
        <taxon>Pseudomonadati</taxon>
        <taxon>Pseudomonadota</taxon>
        <taxon>Gammaproteobacteria</taxon>
        <taxon>Moraxellales</taxon>
        <taxon>Moraxellaceae</taxon>
        <taxon>Acinetobacter</taxon>
    </lineage>
</organism>
<dbReference type="AlphaFoldDB" id="A0A1G6HKK5"/>
<reference evidence="2" key="1">
    <citation type="submission" date="2016-09" db="EMBL/GenBank/DDBJ databases">
        <authorList>
            <person name="Varghese N."/>
            <person name="Submissions S."/>
        </authorList>
    </citation>
    <scope>NUCLEOTIDE SEQUENCE [LARGE SCALE GENOMIC DNA]</scope>
    <source>
        <strain evidence="2">ANC 4422</strain>
    </source>
</reference>
<protein>
    <recommendedName>
        <fullName evidence="3">DUF2946 domain-containing protein</fullName>
    </recommendedName>
</protein>
<evidence type="ECO:0008006" key="3">
    <source>
        <dbReference type="Google" id="ProtNLM"/>
    </source>
</evidence>
<proteinExistence type="predicted"/>
<gene>
    <name evidence="1" type="ORF">SAMN05421733_106109</name>
</gene>
<dbReference type="OrthoDB" id="6717385at2"/>
<accession>A0A1G6HKK5</accession>